<accession>A0A9X0QBY4</accession>
<proteinExistence type="predicted"/>
<gene>
    <name evidence="2" type="ORF">HDF14_001142</name>
</gene>
<keyword evidence="3" id="KW-1185">Reference proteome</keyword>
<dbReference type="AlphaFoldDB" id="A0A9X0QBY4"/>
<feature type="compositionally biased region" description="Polar residues" evidence="1">
    <location>
        <begin position="59"/>
        <end position="74"/>
    </location>
</feature>
<dbReference type="EMBL" id="JACHEB010000002">
    <property type="protein sequence ID" value="MBB5327537.1"/>
    <property type="molecule type" value="Genomic_DNA"/>
</dbReference>
<reference evidence="2 3" key="1">
    <citation type="submission" date="2020-08" db="EMBL/GenBank/DDBJ databases">
        <title>Genomic Encyclopedia of Type Strains, Phase IV (KMG-V): Genome sequencing to study the core and pangenomes of soil and plant-associated prokaryotes.</title>
        <authorList>
            <person name="Whitman W."/>
        </authorList>
    </citation>
    <scope>NUCLEOTIDE SEQUENCE [LARGE SCALE GENOMIC DNA]</scope>
    <source>
        <strain evidence="2 3">X5P2</strain>
    </source>
</reference>
<organism evidence="2 3">
    <name type="scientific">Tunturiibacter gelidiferens</name>
    <dbReference type="NCBI Taxonomy" id="3069689"/>
    <lineage>
        <taxon>Bacteria</taxon>
        <taxon>Pseudomonadati</taxon>
        <taxon>Acidobacteriota</taxon>
        <taxon>Terriglobia</taxon>
        <taxon>Terriglobales</taxon>
        <taxon>Acidobacteriaceae</taxon>
        <taxon>Tunturiibacter</taxon>
    </lineage>
</organism>
<protein>
    <submittedName>
        <fullName evidence="2">Uncharacterized protein</fullName>
    </submittedName>
</protein>
<evidence type="ECO:0000256" key="1">
    <source>
        <dbReference type="SAM" id="MobiDB-lite"/>
    </source>
</evidence>
<comment type="caution">
    <text evidence="2">The sequence shown here is derived from an EMBL/GenBank/DDBJ whole genome shotgun (WGS) entry which is preliminary data.</text>
</comment>
<dbReference type="Proteomes" id="UP000535182">
    <property type="component" value="Unassembled WGS sequence"/>
</dbReference>
<sequence length="74" mass="8686">MQCTKCHHGKLSRTKRVGLLEESLFPFFGYFPWICSDCKSRIFMRARGQRVRISRNEQLDANPSSQKDSLHQVQ</sequence>
<feature type="region of interest" description="Disordered" evidence="1">
    <location>
        <begin position="55"/>
        <end position="74"/>
    </location>
</feature>
<name>A0A9X0QBY4_9BACT</name>
<evidence type="ECO:0000313" key="3">
    <source>
        <dbReference type="Proteomes" id="UP000535182"/>
    </source>
</evidence>
<evidence type="ECO:0000313" key="2">
    <source>
        <dbReference type="EMBL" id="MBB5327537.1"/>
    </source>
</evidence>